<comment type="subcellular location">
    <subcellularLocation>
        <location evidence="1">Membrane</location>
        <topology evidence="1">Multi-pass membrane protein</topology>
    </subcellularLocation>
</comment>
<keyword evidence="4 6" id="KW-1133">Transmembrane helix</keyword>
<keyword evidence="8" id="KW-1185">Reference proteome</keyword>
<dbReference type="AlphaFoldDB" id="A0A941DDD8"/>
<feature type="transmembrane region" description="Helical" evidence="6">
    <location>
        <begin position="401"/>
        <end position="425"/>
    </location>
</feature>
<evidence type="ECO:0000256" key="1">
    <source>
        <dbReference type="ARBA" id="ARBA00004141"/>
    </source>
</evidence>
<dbReference type="SUPFAM" id="SSF103473">
    <property type="entry name" value="MFS general substrate transporter"/>
    <property type="match status" value="1"/>
</dbReference>
<dbReference type="Proteomes" id="UP000680158">
    <property type="component" value="Unassembled WGS sequence"/>
</dbReference>
<feature type="transmembrane region" description="Helical" evidence="6">
    <location>
        <begin position="437"/>
        <end position="458"/>
    </location>
</feature>
<accession>A0A941DDD8</accession>
<dbReference type="InterPro" id="IPR011701">
    <property type="entry name" value="MFS"/>
</dbReference>
<feature type="transmembrane region" description="Helical" evidence="6">
    <location>
        <begin position="209"/>
        <end position="232"/>
    </location>
</feature>
<keyword evidence="3 6" id="KW-0812">Transmembrane</keyword>
<dbReference type="Gene3D" id="1.20.1250.20">
    <property type="entry name" value="MFS general substrate transporter like domains"/>
    <property type="match status" value="2"/>
</dbReference>
<reference evidence="7 8" key="1">
    <citation type="submission" date="2021-04" db="EMBL/GenBank/DDBJ databases">
        <title>novel species isolated from subtropical streams in China.</title>
        <authorList>
            <person name="Lu H."/>
        </authorList>
    </citation>
    <scope>NUCLEOTIDE SEQUENCE [LARGE SCALE GENOMIC DNA]</scope>
    <source>
        <strain evidence="7 8">BYS107W</strain>
    </source>
</reference>
<evidence type="ECO:0000256" key="6">
    <source>
        <dbReference type="SAM" id="Phobius"/>
    </source>
</evidence>
<feature type="transmembrane region" description="Helical" evidence="6">
    <location>
        <begin position="80"/>
        <end position="98"/>
    </location>
</feature>
<dbReference type="RefSeq" id="WP_212683007.1">
    <property type="nucleotide sequence ID" value="NZ_JAGSPM010000002.1"/>
</dbReference>
<dbReference type="GO" id="GO:0022857">
    <property type="term" value="F:transmembrane transporter activity"/>
    <property type="evidence" value="ECO:0007669"/>
    <property type="project" value="InterPro"/>
</dbReference>
<organism evidence="7 8">
    <name type="scientific">Undibacterium baiyunense</name>
    <dbReference type="NCBI Taxonomy" id="2828731"/>
    <lineage>
        <taxon>Bacteria</taxon>
        <taxon>Pseudomonadati</taxon>
        <taxon>Pseudomonadota</taxon>
        <taxon>Betaproteobacteria</taxon>
        <taxon>Burkholderiales</taxon>
        <taxon>Oxalobacteraceae</taxon>
        <taxon>Undibacterium</taxon>
    </lineage>
</organism>
<dbReference type="InterPro" id="IPR036259">
    <property type="entry name" value="MFS_trans_sf"/>
</dbReference>
<dbReference type="PANTHER" id="PTHR12778">
    <property type="entry name" value="SOLUTE CARRIER FAMILY 33 ACETYL-COA TRANSPORTER -RELATED"/>
    <property type="match status" value="1"/>
</dbReference>
<evidence type="ECO:0000313" key="7">
    <source>
        <dbReference type="EMBL" id="MBR7745593.1"/>
    </source>
</evidence>
<feature type="transmembrane region" description="Helical" evidence="6">
    <location>
        <begin position="104"/>
        <end position="124"/>
    </location>
</feature>
<sequence length="512" mass="56244">MNQIEPAAKSHLLRSKLFWVSLLYFSEGFPLGLFYDLFPVYFRQQGVELSKIGLLSLLGLAWSLKFLWAPVIDYTRRHRYWMAAVDIGMGLVMMYFAYNAGFGSGVWVAIGVFTVLSATNDIAIDGYTIERLDKREYGLANGFRIGFYRVGMLTAGALLWFSDYAGWNATYWLSAAIFVGMAILSLTAPKEDARNPNLNQVSANQEFGFLTESPALMLSIVMFILALLWPIMNALSIESIAVLKKTWWFKSIPVALILLAAFIFRYGFQRISATHWESLQNGPVFGALISLLNRKHAFVIICFILIFKLADSSIGFMIKPFWVDSGFTNTQIGMISVNLGLALSIAGGVIGGWYTDRVGIYKGLWLLGLTQAFSNLGYVIAAMSIPQVAQGSEIALSHQAIMYSASAIESLTQGLGTGAFLAFMMAIVDKSKATTEYAILSSIFAFSRSIAGWAGGVGAQEMGYTSYFLLTFVLAFPAYLMLPWIKQVLESANNAGNASKVNDAASASKLIA</sequence>
<gene>
    <name evidence="7" type="ORF">KDM92_03310</name>
</gene>
<feature type="transmembrane region" description="Helical" evidence="6">
    <location>
        <begin position="169"/>
        <end position="188"/>
    </location>
</feature>
<name>A0A941DDD8_9BURK</name>
<keyword evidence="2" id="KW-0813">Transport</keyword>
<feature type="transmembrane region" description="Helical" evidence="6">
    <location>
        <begin position="145"/>
        <end position="163"/>
    </location>
</feature>
<dbReference type="EMBL" id="JAGSPM010000002">
    <property type="protein sequence ID" value="MBR7745593.1"/>
    <property type="molecule type" value="Genomic_DNA"/>
</dbReference>
<feature type="transmembrane region" description="Helical" evidence="6">
    <location>
        <begin position="366"/>
        <end position="389"/>
    </location>
</feature>
<evidence type="ECO:0000256" key="4">
    <source>
        <dbReference type="ARBA" id="ARBA00022989"/>
    </source>
</evidence>
<dbReference type="Pfam" id="PF07690">
    <property type="entry name" value="MFS_1"/>
    <property type="match status" value="1"/>
</dbReference>
<feature type="transmembrane region" description="Helical" evidence="6">
    <location>
        <begin position="17"/>
        <end position="37"/>
    </location>
</feature>
<proteinExistence type="predicted"/>
<evidence type="ECO:0000256" key="3">
    <source>
        <dbReference type="ARBA" id="ARBA00022692"/>
    </source>
</evidence>
<feature type="transmembrane region" description="Helical" evidence="6">
    <location>
        <begin position="49"/>
        <end position="68"/>
    </location>
</feature>
<evidence type="ECO:0000256" key="5">
    <source>
        <dbReference type="ARBA" id="ARBA00023136"/>
    </source>
</evidence>
<feature type="transmembrane region" description="Helical" evidence="6">
    <location>
        <begin position="247"/>
        <end position="268"/>
    </location>
</feature>
<feature type="transmembrane region" description="Helical" evidence="6">
    <location>
        <begin position="297"/>
        <end position="318"/>
    </location>
</feature>
<feature type="transmembrane region" description="Helical" evidence="6">
    <location>
        <begin position="330"/>
        <end position="354"/>
    </location>
</feature>
<evidence type="ECO:0000256" key="2">
    <source>
        <dbReference type="ARBA" id="ARBA00022448"/>
    </source>
</evidence>
<dbReference type="InterPro" id="IPR004752">
    <property type="entry name" value="AmpG_permease/AT-1"/>
</dbReference>
<keyword evidence="5 6" id="KW-0472">Membrane</keyword>
<comment type="caution">
    <text evidence="7">The sequence shown here is derived from an EMBL/GenBank/DDBJ whole genome shotgun (WGS) entry which is preliminary data.</text>
</comment>
<feature type="transmembrane region" description="Helical" evidence="6">
    <location>
        <begin position="464"/>
        <end position="482"/>
    </location>
</feature>
<protein>
    <submittedName>
        <fullName evidence="7">MFS transporter</fullName>
    </submittedName>
</protein>
<dbReference type="GO" id="GO:0016020">
    <property type="term" value="C:membrane"/>
    <property type="evidence" value="ECO:0007669"/>
    <property type="project" value="UniProtKB-SubCell"/>
</dbReference>
<dbReference type="PANTHER" id="PTHR12778:SF10">
    <property type="entry name" value="MAJOR FACILITATOR SUPERFAMILY DOMAIN-CONTAINING PROTEIN 3"/>
    <property type="match status" value="1"/>
</dbReference>
<evidence type="ECO:0000313" key="8">
    <source>
        <dbReference type="Proteomes" id="UP000680158"/>
    </source>
</evidence>